<evidence type="ECO:0008006" key="3">
    <source>
        <dbReference type="Google" id="ProtNLM"/>
    </source>
</evidence>
<dbReference type="RefSeq" id="WP_193150480.1">
    <property type="nucleotide sequence ID" value="NZ_CP041235.1"/>
</dbReference>
<gene>
    <name evidence="1" type="ORF">FJR45_10430</name>
</gene>
<dbReference type="KEGG" id="ssei:FJR45_10430"/>
<protein>
    <recommendedName>
        <fullName evidence="3">Lipoprotein</fullName>
    </recommendedName>
</protein>
<accession>A0A7M1B6F3</accession>
<dbReference type="AlphaFoldDB" id="A0A7M1B6F3"/>
<name>A0A7M1B6F3_9BACT</name>
<evidence type="ECO:0000313" key="2">
    <source>
        <dbReference type="Proteomes" id="UP000593719"/>
    </source>
</evidence>
<evidence type="ECO:0000313" key="1">
    <source>
        <dbReference type="EMBL" id="QOP44338.1"/>
    </source>
</evidence>
<proteinExistence type="predicted"/>
<dbReference type="EMBL" id="CP041235">
    <property type="protein sequence ID" value="QOP44338.1"/>
    <property type="molecule type" value="Genomic_DNA"/>
</dbReference>
<reference evidence="1 2" key="1">
    <citation type="submission" date="2019-06" db="EMBL/GenBank/DDBJ databases">
        <title>Sulfurimonas gotlandica sp. nov., a chemoautotrophic and psychrotolerant epsilonproteobacterium isolated from a pelagic redoxcline, and an emended description of the genus Sulfurimonas.</title>
        <authorList>
            <person name="Wang S."/>
            <person name="Jiang L."/>
            <person name="Shao Z."/>
        </authorList>
    </citation>
    <scope>NUCLEOTIDE SEQUENCE [LARGE SCALE GENOMIC DNA]</scope>
    <source>
        <strain evidence="1 2">S2-6</strain>
    </source>
</reference>
<dbReference type="Proteomes" id="UP000593719">
    <property type="component" value="Chromosome"/>
</dbReference>
<keyword evidence="2" id="KW-1185">Reference proteome</keyword>
<sequence length="156" mass="18115">MKYFLILLLVLFSACSIKNYQHTSAKIVTIKSPKLKFSDIGYLRHTEDAIELELFVAGHVYKRIHINHLICVDEGCMSKNSFNAEYLSWAYPSSLLQNILLGRAIYNGKNSLKKDNGFIQNIKTSDVDIKYRVNSQEIYFKDKKNHILIKIKELNR</sequence>
<dbReference type="PROSITE" id="PS51257">
    <property type="entry name" value="PROKAR_LIPOPROTEIN"/>
    <property type="match status" value="1"/>
</dbReference>
<organism evidence="1 2">
    <name type="scientific">Sulfurimonas sediminis</name>
    <dbReference type="NCBI Taxonomy" id="2590020"/>
    <lineage>
        <taxon>Bacteria</taxon>
        <taxon>Pseudomonadati</taxon>
        <taxon>Campylobacterota</taxon>
        <taxon>Epsilonproteobacteria</taxon>
        <taxon>Campylobacterales</taxon>
        <taxon>Sulfurimonadaceae</taxon>
        <taxon>Sulfurimonas</taxon>
    </lineage>
</organism>